<dbReference type="PATRIC" id="fig|1705561.3.peg.6385"/>
<dbReference type="OrthoDB" id="2987331at2"/>
<accession>A0A0M9BIL4</accession>
<evidence type="ECO:0000313" key="2">
    <source>
        <dbReference type="EMBL" id="KOY12679.1"/>
    </source>
</evidence>
<proteinExistence type="predicted"/>
<name>A0A0M9BIL4_9BACL</name>
<protein>
    <recommendedName>
        <fullName evidence="1">Helicase XPB/Ssl2 N-terminal domain-containing protein</fullName>
    </recommendedName>
</protein>
<organism evidence="2 3">
    <name type="scientific">Paenibacillus xylanivorans</name>
    <dbReference type="NCBI Taxonomy" id="1705561"/>
    <lineage>
        <taxon>Bacteria</taxon>
        <taxon>Bacillati</taxon>
        <taxon>Bacillota</taxon>
        <taxon>Bacilli</taxon>
        <taxon>Bacillales</taxon>
        <taxon>Paenibacillaceae</taxon>
        <taxon>Paenibacillus</taxon>
    </lineage>
</organism>
<sequence length="638" mass="72827">MHTQSNLDVNSFKELSCVERTVLGVVFCKYAGQPFSNMMTPAEWATEGLSRAEAVTAFIALRHKGWIRAVRKSWGERLYYIPDSLLSLLTIQYAARVGQFAQQKENVIPDETTQNNSKSINEVRKVKIVREGKPHIAAELLHVLAWMIREGRAQGGLPLTSKGTIHKKMVQRLSRMTVLGPEDFAELNIRYNHADVYPVHVAIIIDVLLSLGLIEKSHNRMYVSPDRLDHWLTLSWSSMHREIYCVCMDRYGMAKPKLQHFRHQLMMFASRENEWLSITAETLDNDGLEEAFESRESGGSSGSSFLTHIRGWLNVLAGLGYGEVGESTEGNLFYRWQIEPEILLNFANDEAENPGKNMIFVQPDFEIMVPPDVNPQVRWNLEMGTELISRDRMSIYRMTKERIIAASEIGITADVMINFLRRYAGSGVPEHVKLAIQQWGQEAERLRMDAGQNVDQDEPMDKVKKRDTWIYESRTELPEELNGTESEAIPDESIVGVNGFNVGLEVQKELFYMRGREGLIQGDTKLHTYEQDHSITEQSGLFPGYGEIPEMWHNEWRGYHVSTARQIATKAIEWQTKLGLKLDSNIVYVIPDQIHGHEDWTLTGWSISDSGTDPAECCTFSPNEWNQIRLIIPDHAQT</sequence>
<evidence type="ECO:0000313" key="3">
    <source>
        <dbReference type="Proteomes" id="UP000037688"/>
    </source>
</evidence>
<dbReference type="InterPro" id="IPR032830">
    <property type="entry name" value="XPB/Ssl2_N"/>
</dbReference>
<dbReference type="Proteomes" id="UP000037688">
    <property type="component" value="Unassembled WGS sequence"/>
</dbReference>
<dbReference type="AlphaFoldDB" id="A0A0M9BIL4"/>
<reference evidence="2 3" key="1">
    <citation type="submission" date="2015-08" db="EMBL/GenBank/DDBJ databases">
        <title>Draft genome sequence of cellulolytic and xylanolytic Paenibacillus sp. A59, isolated from a decaying forest soil from Patagonia, Argentina.</title>
        <authorList>
            <person name="Ghio S."/>
            <person name="Caceres A.M."/>
            <person name="Talia P."/>
            <person name="Grasso D."/>
            <person name="Campos E."/>
        </authorList>
    </citation>
    <scope>NUCLEOTIDE SEQUENCE [LARGE SCALE GENOMIC DNA]</scope>
    <source>
        <strain evidence="2 3">A59</strain>
    </source>
</reference>
<dbReference type="EMBL" id="LITU01000083">
    <property type="protein sequence ID" value="KOY12679.1"/>
    <property type="molecule type" value="Genomic_DNA"/>
</dbReference>
<gene>
    <name evidence="2" type="ORF">AMS66_30200</name>
</gene>
<evidence type="ECO:0000259" key="1">
    <source>
        <dbReference type="Pfam" id="PF13625"/>
    </source>
</evidence>
<comment type="caution">
    <text evidence="2">The sequence shown here is derived from an EMBL/GenBank/DDBJ whole genome shotgun (WGS) entry which is preliminary data.</text>
</comment>
<feature type="domain" description="Helicase XPB/Ssl2 N-terminal" evidence="1">
    <location>
        <begin position="360"/>
        <end position="449"/>
    </location>
</feature>
<keyword evidence="3" id="KW-1185">Reference proteome</keyword>
<dbReference type="Pfam" id="PF13625">
    <property type="entry name" value="Helicase_C_3"/>
    <property type="match status" value="1"/>
</dbReference>